<feature type="transmembrane region" description="Helical" evidence="1">
    <location>
        <begin position="120"/>
        <end position="139"/>
    </location>
</feature>
<dbReference type="SUPFAM" id="SSF103481">
    <property type="entry name" value="Multidrug resistance efflux transporter EmrE"/>
    <property type="match status" value="2"/>
</dbReference>
<keyword evidence="4" id="KW-1185">Reference proteome</keyword>
<feature type="domain" description="EamA" evidence="2">
    <location>
        <begin position="8"/>
        <end position="136"/>
    </location>
</feature>
<dbReference type="PANTHER" id="PTHR22911">
    <property type="entry name" value="ACYL-MALONYL CONDENSING ENZYME-RELATED"/>
    <property type="match status" value="1"/>
</dbReference>
<feature type="domain" description="EamA" evidence="2">
    <location>
        <begin position="150"/>
        <end position="279"/>
    </location>
</feature>
<dbReference type="Proteomes" id="UP000744555">
    <property type="component" value="Unassembled WGS sequence"/>
</dbReference>
<dbReference type="RefSeq" id="WP_187803935.1">
    <property type="nucleotide sequence ID" value="NZ_LZEU01000001.1"/>
</dbReference>
<evidence type="ECO:0000256" key="1">
    <source>
        <dbReference type="SAM" id="Phobius"/>
    </source>
</evidence>
<dbReference type="EMBL" id="LZEU01000001">
    <property type="protein sequence ID" value="MBC9248767.1"/>
    <property type="molecule type" value="Genomic_DNA"/>
</dbReference>
<dbReference type="InterPro" id="IPR037185">
    <property type="entry name" value="EmrE-like"/>
</dbReference>
<accession>A0ABR7RVP5</accession>
<protein>
    <submittedName>
        <fullName evidence="3">Multidrug DMT transporter permease</fullName>
    </submittedName>
</protein>
<dbReference type="PANTHER" id="PTHR22911:SF137">
    <property type="entry name" value="SOLUTE CARRIER FAMILY 35 MEMBER G2-RELATED"/>
    <property type="match status" value="1"/>
</dbReference>
<organism evidence="3 4">
    <name type="scientific">Aquipseudomonas alcaligenes</name>
    <name type="common">Pseudomonas alcaligenes</name>
    <dbReference type="NCBI Taxonomy" id="43263"/>
    <lineage>
        <taxon>Bacteria</taxon>
        <taxon>Pseudomonadati</taxon>
        <taxon>Pseudomonadota</taxon>
        <taxon>Gammaproteobacteria</taxon>
        <taxon>Pseudomonadales</taxon>
        <taxon>Pseudomonadaceae</taxon>
        <taxon>Aquipseudomonas</taxon>
    </lineage>
</organism>
<evidence type="ECO:0000259" key="2">
    <source>
        <dbReference type="Pfam" id="PF00892"/>
    </source>
</evidence>
<name>A0ABR7RVP5_AQUAC</name>
<dbReference type="InterPro" id="IPR000620">
    <property type="entry name" value="EamA_dom"/>
</dbReference>
<feature type="transmembrane region" description="Helical" evidence="1">
    <location>
        <begin position="238"/>
        <end position="257"/>
    </location>
</feature>
<sequence>MRTLLRPELVLLLGASFWGLGWLPLEYLAGRGLAGMPVVLYTYGLLSLLAIPLLWRQRAAWWPQRRALLAICVCGGWATAGLVGALSEGDVVRAMLLFYLAPVWGLLGGWLLLGERLTALRVGALLLAMLGIGLTLGISPDTFRPLTLTDWLALSAGLAFALNNLATRAAERVPLASKAVVAFIGSAVLGGLFCLLQATPLPAIGAPLWGLIALFGVFWLVAMGAAQYGFTHVEAGRAAVLVVVELLVAVLTAAWLGERELGLREWCGGALVLAAALLAARPTTESSAVLCEAKP</sequence>
<reference evidence="3 4" key="1">
    <citation type="submission" date="2016-06" db="EMBL/GenBank/DDBJ databases">
        <authorList>
            <person name="Ramos C."/>
            <person name="Pintado A."/>
            <person name="Crespo-Gomez J.I."/>
        </authorList>
    </citation>
    <scope>NUCLEOTIDE SEQUENCE [LARGE SCALE GENOMIC DNA]</scope>
    <source>
        <strain evidence="3 4">AVO110</strain>
    </source>
</reference>
<comment type="caution">
    <text evidence="3">The sequence shown here is derived from an EMBL/GenBank/DDBJ whole genome shotgun (WGS) entry which is preliminary data.</text>
</comment>
<evidence type="ECO:0000313" key="3">
    <source>
        <dbReference type="EMBL" id="MBC9248767.1"/>
    </source>
</evidence>
<feature type="transmembrane region" description="Helical" evidence="1">
    <location>
        <begin position="9"/>
        <end position="28"/>
    </location>
</feature>
<keyword evidence="1" id="KW-1133">Transmembrane helix</keyword>
<feature type="transmembrane region" description="Helical" evidence="1">
    <location>
        <begin position="179"/>
        <end position="198"/>
    </location>
</feature>
<gene>
    <name evidence="3" type="ORF">A9179_00615</name>
</gene>
<feature type="transmembrane region" description="Helical" evidence="1">
    <location>
        <begin position="67"/>
        <end position="86"/>
    </location>
</feature>
<feature type="transmembrane region" description="Helical" evidence="1">
    <location>
        <begin position="34"/>
        <end position="55"/>
    </location>
</feature>
<keyword evidence="1" id="KW-0472">Membrane</keyword>
<feature type="transmembrane region" description="Helical" evidence="1">
    <location>
        <begin position="204"/>
        <end position="226"/>
    </location>
</feature>
<keyword evidence="1" id="KW-0812">Transmembrane</keyword>
<dbReference type="Pfam" id="PF00892">
    <property type="entry name" value="EamA"/>
    <property type="match status" value="2"/>
</dbReference>
<feature type="transmembrane region" description="Helical" evidence="1">
    <location>
        <begin position="151"/>
        <end position="167"/>
    </location>
</feature>
<feature type="transmembrane region" description="Helical" evidence="1">
    <location>
        <begin position="92"/>
        <end position="113"/>
    </location>
</feature>
<proteinExistence type="predicted"/>
<evidence type="ECO:0000313" key="4">
    <source>
        <dbReference type="Proteomes" id="UP000744555"/>
    </source>
</evidence>